<feature type="compositionally biased region" description="Acidic residues" evidence="1">
    <location>
        <begin position="42"/>
        <end position="62"/>
    </location>
</feature>
<protein>
    <submittedName>
        <fullName evidence="4">Uncharacterized protein</fullName>
    </submittedName>
</protein>
<dbReference type="Pfam" id="PF14033">
    <property type="entry name" value="DUF4246"/>
    <property type="match status" value="1"/>
</dbReference>
<dbReference type="EMBL" id="KZ857327">
    <property type="protein sequence ID" value="RDW27954.1"/>
    <property type="molecule type" value="Genomic_DNA"/>
</dbReference>
<evidence type="ECO:0000313" key="5">
    <source>
        <dbReference type="Proteomes" id="UP000256601"/>
    </source>
</evidence>
<feature type="region of interest" description="Disordered" evidence="1">
    <location>
        <begin position="1"/>
        <end position="72"/>
    </location>
</feature>
<proteinExistence type="predicted"/>
<feature type="domain" description="DUF4246" evidence="2">
    <location>
        <begin position="155"/>
        <end position="569"/>
    </location>
</feature>
<evidence type="ECO:0000256" key="1">
    <source>
        <dbReference type="SAM" id="MobiDB-lite"/>
    </source>
</evidence>
<dbReference type="InterPro" id="IPR025340">
    <property type="entry name" value="DUF4246"/>
</dbReference>
<feature type="compositionally biased region" description="Polar residues" evidence="1">
    <location>
        <begin position="21"/>
        <end position="35"/>
    </location>
</feature>
<dbReference type="VEuPathDB" id="FungiDB:YALI0_B04708g"/>
<dbReference type="InterPro" id="IPR049192">
    <property type="entry name" value="DUF4246_C"/>
</dbReference>
<evidence type="ECO:0000313" key="4">
    <source>
        <dbReference type="EMBL" id="RDW27954.1"/>
    </source>
</evidence>
<dbReference type="PANTHER" id="PTHR33119">
    <property type="entry name" value="IFI3P"/>
    <property type="match status" value="1"/>
</dbReference>
<dbReference type="AlphaFoldDB" id="A0A371CCC0"/>
<dbReference type="Pfam" id="PF21666">
    <property type="entry name" value="DUF4246_N"/>
    <property type="match status" value="1"/>
</dbReference>
<gene>
    <name evidence="4" type="ORF">B0I71DRAFT_128369</name>
</gene>
<evidence type="ECO:0000259" key="2">
    <source>
        <dbReference type="Pfam" id="PF14033"/>
    </source>
</evidence>
<dbReference type="VEuPathDB" id="FungiDB:YALI1_B06447g"/>
<dbReference type="PANTHER" id="PTHR33119:SF1">
    <property type="entry name" value="FE2OG DIOXYGENASE DOMAIN-CONTAINING PROTEIN"/>
    <property type="match status" value="1"/>
</dbReference>
<dbReference type="Proteomes" id="UP000256601">
    <property type="component" value="Unassembled WGS sequence"/>
</dbReference>
<accession>A0A371CCC0</accession>
<name>A0A371CCC0_YARLL</name>
<sequence length="639" mass="72778">MALGNDSAIAQNEGLGDETPAQETASQTATPNAEATQVLLDVDNDEDDDDESGSDDSDDAEEPTNTPYVYVPQNCNFGERYPMLSGDDKSPFPHPYTTDAWGDVYTTPVCLEEQGVTGASEAIRQKPEWWRKIDDETIVAKWKTEMVEQGVREPWADYVIKELKEVYRPISAKFEHKAGPILTREIMQGDGLVSEDTKTKLKTVVKELLEDEGEPDWHPGSNEQVLDLVHPSLFPIVYEKTRVLQSDQPDLKFELGTTEGLFPSLDKCIKAPVYDCKTDANKNDIADYAISKKYQWIPTPFKIDENGNVSVQSYINNLHPIWHKDLYPLIGQIFEDCVPALEHTLGAFLSGQLRRINPMSHSNGYYSDEEPNFEDENGEWDDTLWEEWNENRVPAINNPPEEVVQMTKEFEAKGKTLNVITKLANIHLTPENPSYPGGTWHVEGTINENIIATVLYYYDVENISESRLAFRTAISDPEYEQSDERGVRMVFGIEDEQKMVMELGNVEAKEDRVVVFPNIYQHQVQPFELADKTKPGHRKIVCFFICDPHDKKVHTTARVPPQNSAWWGEKVRSIGLLDKLPDELFNKVLDAHDDYPWSLQAAKEVRLDLMEERGKVVEDQNEEEFDGPLFGRQFSLCEH</sequence>
<feature type="domain" description="DUF4246" evidence="3">
    <location>
        <begin position="79"/>
        <end position="145"/>
    </location>
</feature>
<reference evidence="4 5" key="1">
    <citation type="submission" date="2018-07" db="EMBL/GenBank/DDBJ databases">
        <title>Draft Genome Assemblies for Five Robust Yarrowia lipolytica Strains Exhibiting High Lipid Production and Pentose Sugar Utilization and Sugar Alcohol Secretion from Undetoxified Lignocellulosic Biomass Hydrolysates.</title>
        <authorList>
            <consortium name="DOE Joint Genome Institute"/>
            <person name="Walker C."/>
            <person name="Ryu S."/>
            <person name="Na H."/>
            <person name="Zane M."/>
            <person name="LaButti K."/>
            <person name="Lipzen A."/>
            <person name="Haridas S."/>
            <person name="Barry K."/>
            <person name="Grigoriev I.V."/>
            <person name="Quarterman J."/>
            <person name="Slininger P."/>
            <person name="Dien B."/>
            <person name="Trinh C.T."/>
        </authorList>
    </citation>
    <scope>NUCLEOTIDE SEQUENCE [LARGE SCALE GENOMIC DNA]</scope>
    <source>
        <strain evidence="4 5">YB392</strain>
    </source>
</reference>
<evidence type="ECO:0000259" key="3">
    <source>
        <dbReference type="Pfam" id="PF21666"/>
    </source>
</evidence>
<organism evidence="4 5">
    <name type="scientific">Yarrowia lipolytica</name>
    <name type="common">Candida lipolytica</name>
    <dbReference type="NCBI Taxonomy" id="4952"/>
    <lineage>
        <taxon>Eukaryota</taxon>
        <taxon>Fungi</taxon>
        <taxon>Dikarya</taxon>
        <taxon>Ascomycota</taxon>
        <taxon>Saccharomycotina</taxon>
        <taxon>Dipodascomycetes</taxon>
        <taxon>Dipodascales</taxon>
        <taxon>Dipodascales incertae sedis</taxon>
        <taxon>Yarrowia</taxon>
    </lineage>
</organism>
<dbReference type="InterPro" id="IPR049207">
    <property type="entry name" value="DUF4246_N"/>
</dbReference>